<keyword evidence="1" id="KW-1133">Transmembrane helix</keyword>
<evidence type="ECO:0000256" key="1">
    <source>
        <dbReference type="SAM" id="Phobius"/>
    </source>
</evidence>
<feature type="transmembrane region" description="Helical" evidence="1">
    <location>
        <begin position="130"/>
        <end position="147"/>
    </location>
</feature>
<keyword evidence="1" id="KW-0472">Membrane</keyword>
<sequence length="166" mass="17523">MQTLGLGLVFTAYGAFLLGTDDDLDLSLTQALLSGLLVGVVAGLAGSRGARREDARFREVTAGLSRHAARTADRASRRGPVPTDPRVRVAAVRLLDGRRAATSAQLVVGALAFTLATGCAVLLALNDTPWWWLGAVGFGAAAVAWCFEPARLRRRRARLTDDPVAA</sequence>
<keyword evidence="1" id="KW-0812">Transmembrane</keyword>
<gene>
    <name evidence="2" type="ORF">JD78_03339</name>
</gene>
<feature type="transmembrane region" description="Helical" evidence="1">
    <location>
        <begin position="103"/>
        <end position="124"/>
    </location>
</feature>
<keyword evidence="3" id="KW-1185">Reference proteome</keyword>
<organism evidence="2 3">
    <name type="scientific">Modestobacter roseus</name>
    <dbReference type="NCBI Taxonomy" id="1181884"/>
    <lineage>
        <taxon>Bacteria</taxon>
        <taxon>Bacillati</taxon>
        <taxon>Actinomycetota</taxon>
        <taxon>Actinomycetes</taxon>
        <taxon>Geodermatophilales</taxon>
        <taxon>Geodermatophilaceae</taxon>
        <taxon>Modestobacter</taxon>
    </lineage>
</organism>
<protein>
    <submittedName>
        <fullName evidence="2">Uncharacterized protein</fullName>
    </submittedName>
</protein>
<reference evidence="2 3" key="1">
    <citation type="submission" date="2019-07" db="EMBL/GenBank/DDBJ databases">
        <title>R&amp;d 2014.</title>
        <authorList>
            <person name="Klenk H.-P."/>
        </authorList>
    </citation>
    <scope>NUCLEOTIDE SEQUENCE [LARGE SCALE GENOMIC DNA]</scope>
    <source>
        <strain evidence="2 3">DSM 45764</strain>
    </source>
</reference>
<dbReference type="AlphaFoldDB" id="A0A562IW54"/>
<proteinExistence type="predicted"/>
<evidence type="ECO:0000313" key="2">
    <source>
        <dbReference type="EMBL" id="TWH74794.1"/>
    </source>
</evidence>
<name>A0A562IW54_9ACTN</name>
<dbReference type="EMBL" id="VLKF01000001">
    <property type="protein sequence ID" value="TWH74794.1"/>
    <property type="molecule type" value="Genomic_DNA"/>
</dbReference>
<feature type="transmembrane region" description="Helical" evidence="1">
    <location>
        <begin position="30"/>
        <end position="50"/>
    </location>
</feature>
<comment type="caution">
    <text evidence="2">The sequence shown here is derived from an EMBL/GenBank/DDBJ whole genome shotgun (WGS) entry which is preliminary data.</text>
</comment>
<evidence type="ECO:0000313" key="3">
    <source>
        <dbReference type="Proteomes" id="UP000321490"/>
    </source>
</evidence>
<dbReference type="Proteomes" id="UP000321490">
    <property type="component" value="Unassembled WGS sequence"/>
</dbReference>
<accession>A0A562IW54</accession>